<accession>A0A1I7H9Q8</accession>
<dbReference type="EMBL" id="FPBP01000004">
    <property type="protein sequence ID" value="SFU57437.1"/>
    <property type="molecule type" value="Genomic_DNA"/>
</dbReference>
<dbReference type="SUPFAM" id="SSF51182">
    <property type="entry name" value="RmlC-like cupins"/>
    <property type="match status" value="1"/>
</dbReference>
<dbReference type="InterPro" id="IPR053146">
    <property type="entry name" value="QDO-like"/>
</dbReference>
<keyword evidence="2" id="KW-0413">Isomerase</keyword>
<dbReference type="InterPro" id="IPR011051">
    <property type="entry name" value="RmlC_Cupin_sf"/>
</dbReference>
<name>A0A1I7H9Q8_9GAMM</name>
<dbReference type="PANTHER" id="PTHR36440:SF1">
    <property type="entry name" value="PUTATIVE (AFU_ORTHOLOGUE AFUA_8G07350)-RELATED"/>
    <property type="match status" value="1"/>
</dbReference>
<dbReference type="GO" id="GO:0016853">
    <property type="term" value="F:isomerase activity"/>
    <property type="evidence" value="ECO:0007669"/>
    <property type="project" value="UniProtKB-KW"/>
</dbReference>
<dbReference type="PANTHER" id="PTHR36440">
    <property type="entry name" value="PUTATIVE (AFU_ORTHOLOGUE AFUA_8G07350)-RELATED"/>
    <property type="match status" value="1"/>
</dbReference>
<dbReference type="Proteomes" id="UP000198693">
    <property type="component" value="Unassembled WGS sequence"/>
</dbReference>
<feature type="domain" description="Cupin type-2" evidence="1">
    <location>
        <begin position="49"/>
        <end position="115"/>
    </location>
</feature>
<sequence>MDRQREYDDGPTMILSDEGDAFDFGGLGVNWKIEGLDTGERFAVVHHPIAPHALAAPLHYHHNEDEYSYVLEGTLGALLGDEVVMASPGTWVFKPRGQWHTFWNAGDTPCHIIEVISPAGFENYFREVAEAWGDVERFVQINSRYSLDMDFESVPVLCERFGVTFPEL</sequence>
<organism evidence="2 3">
    <name type="scientific">Halomonas korlensis</name>
    <dbReference type="NCBI Taxonomy" id="463301"/>
    <lineage>
        <taxon>Bacteria</taxon>
        <taxon>Pseudomonadati</taxon>
        <taxon>Pseudomonadota</taxon>
        <taxon>Gammaproteobacteria</taxon>
        <taxon>Oceanospirillales</taxon>
        <taxon>Halomonadaceae</taxon>
        <taxon>Halomonas</taxon>
    </lineage>
</organism>
<evidence type="ECO:0000259" key="1">
    <source>
        <dbReference type="Pfam" id="PF07883"/>
    </source>
</evidence>
<evidence type="ECO:0000313" key="3">
    <source>
        <dbReference type="Proteomes" id="UP000198693"/>
    </source>
</evidence>
<dbReference type="RefSeq" id="WP_217646189.1">
    <property type="nucleotide sequence ID" value="NZ_FPBP01000004.1"/>
</dbReference>
<dbReference type="STRING" id="463301.SAMN04487955_10479"/>
<keyword evidence="3" id="KW-1185">Reference proteome</keyword>
<gene>
    <name evidence="2" type="ORF">SAMN04487955_10479</name>
</gene>
<protein>
    <submittedName>
        <fullName evidence="2">Mannose-6-phosphate isomerase, cupin superfamily</fullName>
    </submittedName>
</protein>
<dbReference type="InterPro" id="IPR014710">
    <property type="entry name" value="RmlC-like_jellyroll"/>
</dbReference>
<reference evidence="3" key="1">
    <citation type="submission" date="2016-10" db="EMBL/GenBank/DDBJ databases">
        <authorList>
            <person name="Varghese N."/>
            <person name="Submissions S."/>
        </authorList>
    </citation>
    <scope>NUCLEOTIDE SEQUENCE [LARGE SCALE GENOMIC DNA]</scope>
    <source>
        <strain evidence="3">CGMCC 1.6981</strain>
    </source>
</reference>
<dbReference type="AlphaFoldDB" id="A0A1I7H9Q8"/>
<dbReference type="Pfam" id="PF07883">
    <property type="entry name" value="Cupin_2"/>
    <property type="match status" value="1"/>
</dbReference>
<dbReference type="InterPro" id="IPR013096">
    <property type="entry name" value="Cupin_2"/>
</dbReference>
<dbReference type="Gene3D" id="2.60.120.10">
    <property type="entry name" value="Jelly Rolls"/>
    <property type="match status" value="1"/>
</dbReference>
<evidence type="ECO:0000313" key="2">
    <source>
        <dbReference type="EMBL" id="SFU57437.1"/>
    </source>
</evidence>
<proteinExistence type="predicted"/>